<dbReference type="PROSITE" id="PS50110">
    <property type="entry name" value="RESPONSE_REGULATORY"/>
    <property type="match status" value="1"/>
</dbReference>
<evidence type="ECO:0000256" key="4">
    <source>
        <dbReference type="ARBA" id="ARBA00022475"/>
    </source>
</evidence>
<keyword evidence="13" id="KW-0812">Transmembrane</keyword>
<dbReference type="Pfam" id="PF07695">
    <property type="entry name" value="7TMR-DISM_7TM"/>
    <property type="match status" value="1"/>
</dbReference>
<dbReference type="InterPro" id="IPR004358">
    <property type="entry name" value="Sig_transdc_His_kin-like_C"/>
</dbReference>
<dbReference type="InterPro" id="IPR008979">
    <property type="entry name" value="Galactose-bd-like_sf"/>
</dbReference>
<feature type="transmembrane region" description="Helical" evidence="13">
    <location>
        <begin position="308"/>
        <end position="328"/>
    </location>
</feature>
<dbReference type="Pfam" id="PF06580">
    <property type="entry name" value="His_kinase"/>
    <property type="match status" value="1"/>
</dbReference>
<dbReference type="SMART" id="SM00388">
    <property type="entry name" value="HisKA"/>
    <property type="match status" value="1"/>
</dbReference>
<comment type="subcellular location">
    <subcellularLocation>
        <location evidence="2">Cell membrane</location>
    </subcellularLocation>
</comment>
<dbReference type="Gene3D" id="1.10.287.130">
    <property type="match status" value="1"/>
</dbReference>
<dbReference type="InterPro" id="IPR003594">
    <property type="entry name" value="HATPase_dom"/>
</dbReference>
<evidence type="ECO:0000256" key="7">
    <source>
        <dbReference type="ARBA" id="ARBA00022741"/>
    </source>
</evidence>
<evidence type="ECO:0000259" key="15">
    <source>
        <dbReference type="PROSITE" id="PS50110"/>
    </source>
</evidence>
<feature type="transmembrane region" description="Helical" evidence="13">
    <location>
        <begin position="363"/>
        <end position="384"/>
    </location>
</feature>
<dbReference type="Pfam" id="PF00072">
    <property type="entry name" value="Response_reg"/>
    <property type="match status" value="1"/>
</dbReference>
<keyword evidence="6" id="KW-0808">Transferase</keyword>
<dbReference type="InterPro" id="IPR011623">
    <property type="entry name" value="7TMR_DISM_rcpt_extracell_dom1"/>
</dbReference>
<feature type="transmembrane region" description="Helical" evidence="13">
    <location>
        <begin position="396"/>
        <end position="413"/>
    </location>
</feature>
<dbReference type="SUPFAM" id="SSF49785">
    <property type="entry name" value="Galactose-binding domain-like"/>
    <property type="match status" value="1"/>
</dbReference>
<dbReference type="FunFam" id="3.30.565.10:FF:000023">
    <property type="entry name" value="PAS domain-containing sensor histidine kinase"/>
    <property type="match status" value="1"/>
</dbReference>
<dbReference type="CDD" id="cd17574">
    <property type="entry name" value="REC_OmpR"/>
    <property type="match status" value="1"/>
</dbReference>
<dbReference type="InterPro" id="IPR003661">
    <property type="entry name" value="HisK_dim/P_dom"/>
</dbReference>
<evidence type="ECO:0000259" key="14">
    <source>
        <dbReference type="PROSITE" id="PS50109"/>
    </source>
</evidence>
<dbReference type="EC" id="2.7.13.3" evidence="3"/>
<feature type="modified residue" description="4-aspartylphosphate" evidence="12">
    <location>
        <position position="749"/>
    </location>
</feature>
<dbReference type="CDD" id="cd16922">
    <property type="entry name" value="HATPase_EvgS-ArcB-TorS-like"/>
    <property type="match status" value="1"/>
</dbReference>
<name>A0A4Q9DX01_9BACL</name>
<evidence type="ECO:0000313" key="16">
    <source>
        <dbReference type="EMBL" id="TBL81634.1"/>
    </source>
</evidence>
<comment type="catalytic activity">
    <reaction evidence="1">
        <text>ATP + protein L-histidine = ADP + protein N-phospho-L-histidine.</text>
        <dbReference type="EC" id="2.7.13.3"/>
    </reaction>
</comment>
<dbReference type="Pfam" id="PF00512">
    <property type="entry name" value="HisKA"/>
    <property type="match status" value="1"/>
</dbReference>
<dbReference type="Proteomes" id="UP000293142">
    <property type="component" value="Unassembled WGS sequence"/>
</dbReference>
<feature type="transmembrane region" description="Helical" evidence="13">
    <location>
        <begin position="217"/>
        <end position="235"/>
    </location>
</feature>
<evidence type="ECO:0000256" key="5">
    <source>
        <dbReference type="ARBA" id="ARBA00022553"/>
    </source>
</evidence>
<keyword evidence="9" id="KW-0067">ATP-binding</keyword>
<evidence type="ECO:0000256" key="1">
    <source>
        <dbReference type="ARBA" id="ARBA00000085"/>
    </source>
</evidence>
<dbReference type="InterPro" id="IPR036890">
    <property type="entry name" value="HATPase_C_sf"/>
</dbReference>
<evidence type="ECO:0000256" key="2">
    <source>
        <dbReference type="ARBA" id="ARBA00004236"/>
    </source>
</evidence>
<feature type="domain" description="Histidine kinase" evidence="14">
    <location>
        <begin position="443"/>
        <end position="661"/>
    </location>
</feature>
<dbReference type="SUPFAM" id="SSF52172">
    <property type="entry name" value="CheY-like"/>
    <property type="match status" value="1"/>
</dbReference>
<dbReference type="GO" id="GO:0009927">
    <property type="term" value="F:histidine phosphotransfer kinase activity"/>
    <property type="evidence" value="ECO:0007669"/>
    <property type="project" value="TreeGrafter"/>
</dbReference>
<dbReference type="RefSeq" id="WP_131011422.1">
    <property type="nucleotide sequence ID" value="NZ_SIRE01000002.1"/>
</dbReference>
<dbReference type="Gene3D" id="2.60.120.260">
    <property type="entry name" value="Galactose-binding domain-like"/>
    <property type="match status" value="1"/>
</dbReference>
<dbReference type="InterPro" id="IPR001789">
    <property type="entry name" value="Sig_transdc_resp-reg_receiver"/>
</dbReference>
<dbReference type="GO" id="GO:0000155">
    <property type="term" value="F:phosphorelay sensor kinase activity"/>
    <property type="evidence" value="ECO:0007669"/>
    <property type="project" value="InterPro"/>
</dbReference>
<proteinExistence type="predicted"/>
<dbReference type="InterPro" id="IPR010559">
    <property type="entry name" value="Sig_transdc_His_kin_internal"/>
</dbReference>
<dbReference type="SUPFAM" id="SSF55874">
    <property type="entry name" value="ATPase domain of HSP90 chaperone/DNA topoisomerase II/histidine kinase"/>
    <property type="match status" value="2"/>
</dbReference>
<dbReference type="GO" id="GO:0005524">
    <property type="term" value="F:ATP binding"/>
    <property type="evidence" value="ECO:0007669"/>
    <property type="project" value="UniProtKB-KW"/>
</dbReference>
<evidence type="ECO:0000256" key="10">
    <source>
        <dbReference type="ARBA" id="ARBA00023012"/>
    </source>
</evidence>
<sequence>MLKTVSFDAAGRKLLIIAALVATLAAIYFVVFESKHKMMSIQNGVLDLSSRNVQDGLRTLDGEWEFYWNRFLYEADFQHGGIVQPDVIAHVPEDWNAYRVNESSLGESGFATYKLSVKAGIPGQRLSLKLMPLSTAYKVYINDRLLVSAGTLATEPGRFSAGMKPLTADFVTPAEQFDIIVHVSNFGYAKGGMNHSIFLGTPEQITELNTELSYKDAFILGSLAIAAFYSLSMFFMNREQKISLYFACVCLVFIGRIIMTGSYFIYVCFPGVSLNILTYMNYVTSHGGVLVFALMIRELFPEQFSTRIRRYFIIMTAVILTVISLTPAHVYSRLFIFSDMLCLIVLGYAYYATAKAVIRGQPFSILAFIANDLCLLLVMVDFYYAAVSDSSRSGEFSTLGFFAFIFLYAFILARRFSMSFKEVQVLSRRLIEFDKLKDEFLANTSHELKTPLHGIISIAESLLDGVEGELSQGQTKNVNLIASSGRKLTHLIHDILDMSKLKHGDIALNKQSIHIEPLAESVLYVFKHMYPNKPIQWSLEIPSDLPAVHADENRLVQIFYNLISNAVKFTDHGEVKVTAEEKEGLIEIRVMDTGKGILPDKLGVIFQAFEQADSSITREYGGVGLGLSITKHLVELHGGQIEVVSAPGQGSCFTVTLPAGERNAVETAELPSYGMQLADRQQHIEADGKTFSVIQSGEHILVVDDDYANLQAALNLLKLDGYTVTAVAGGRQALEELRRNPGIRLVILDVMMPALSGYEVCRIIRETKSFFELPVLMVTAKHQPEDLVIGFQAGANDFLIKPFEPMEFRARVKTLIELRKSVQKTLQSEVAFLQAQIKPHFLFNTLNTISYFCTRDGAKAAQLLDHFSDYLRSSFDFKNLETQISLARELEFINTYIEIEKMRFGGRLQTIFDVDEEVAAVKIPPLILQPLVENAIHHGTMKKAAGGLVQISVKRTGQEIEFSVADTGIGIAADKLGGLLSDKGEQGRVGLRNIHLRLQNLYGIGIGISSKEGHGTEVRFRIPASEGGGS</sequence>
<dbReference type="Pfam" id="PF02518">
    <property type="entry name" value="HATPase_c"/>
    <property type="match status" value="2"/>
</dbReference>
<dbReference type="InterPro" id="IPR036097">
    <property type="entry name" value="HisK_dim/P_sf"/>
</dbReference>
<dbReference type="GO" id="GO:0005886">
    <property type="term" value="C:plasma membrane"/>
    <property type="evidence" value="ECO:0007669"/>
    <property type="project" value="UniProtKB-SubCell"/>
</dbReference>
<feature type="transmembrane region" description="Helical" evidence="13">
    <location>
        <begin position="242"/>
        <end position="267"/>
    </location>
</feature>
<dbReference type="Gene3D" id="3.30.565.10">
    <property type="entry name" value="Histidine kinase-like ATPase, C-terminal domain"/>
    <property type="match status" value="2"/>
</dbReference>
<dbReference type="AlphaFoldDB" id="A0A4Q9DX01"/>
<dbReference type="SUPFAM" id="SSF47384">
    <property type="entry name" value="Homodimeric domain of signal transducing histidine kinase"/>
    <property type="match status" value="1"/>
</dbReference>
<dbReference type="CDD" id="cd00082">
    <property type="entry name" value="HisKA"/>
    <property type="match status" value="1"/>
</dbReference>
<dbReference type="PRINTS" id="PR00344">
    <property type="entry name" value="BCTRLSENSOR"/>
</dbReference>
<dbReference type="SMART" id="SM00387">
    <property type="entry name" value="HATPase_c"/>
    <property type="match status" value="2"/>
</dbReference>
<feature type="domain" description="Response regulatory" evidence="15">
    <location>
        <begin position="699"/>
        <end position="816"/>
    </location>
</feature>
<evidence type="ECO:0000256" key="9">
    <source>
        <dbReference type="ARBA" id="ARBA00022840"/>
    </source>
</evidence>
<dbReference type="Gene3D" id="3.40.50.2300">
    <property type="match status" value="1"/>
</dbReference>
<organism evidence="16 17">
    <name type="scientific">Paenibacillus thalictri</name>
    <dbReference type="NCBI Taxonomy" id="2527873"/>
    <lineage>
        <taxon>Bacteria</taxon>
        <taxon>Bacillati</taxon>
        <taxon>Bacillota</taxon>
        <taxon>Bacilli</taxon>
        <taxon>Bacillales</taxon>
        <taxon>Paenibacillaceae</taxon>
        <taxon>Paenibacillus</taxon>
    </lineage>
</organism>
<keyword evidence="7" id="KW-0547">Nucleotide-binding</keyword>
<feature type="transmembrane region" description="Helical" evidence="13">
    <location>
        <begin position="12"/>
        <end position="32"/>
    </location>
</feature>
<dbReference type="SMART" id="SM00448">
    <property type="entry name" value="REC"/>
    <property type="match status" value="1"/>
</dbReference>
<gene>
    <name evidence="16" type="ORF">EYB31_01125</name>
</gene>
<evidence type="ECO:0000256" key="13">
    <source>
        <dbReference type="SAM" id="Phobius"/>
    </source>
</evidence>
<dbReference type="PROSITE" id="PS50109">
    <property type="entry name" value="HIS_KIN"/>
    <property type="match status" value="1"/>
</dbReference>
<comment type="caution">
    <text evidence="16">The sequence shown here is derived from an EMBL/GenBank/DDBJ whole genome shotgun (WGS) entry which is preliminary data.</text>
</comment>
<dbReference type="EMBL" id="SIRE01000002">
    <property type="protein sequence ID" value="TBL81634.1"/>
    <property type="molecule type" value="Genomic_DNA"/>
</dbReference>
<dbReference type="InterPro" id="IPR005467">
    <property type="entry name" value="His_kinase_dom"/>
</dbReference>
<evidence type="ECO:0000256" key="11">
    <source>
        <dbReference type="ARBA" id="ARBA00023136"/>
    </source>
</evidence>
<keyword evidence="13" id="KW-1133">Transmembrane helix</keyword>
<keyword evidence="10" id="KW-0902">Two-component regulatory system</keyword>
<evidence type="ECO:0000313" key="17">
    <source>
        <dbReference type="Proteomes" id="UP000293142"/>
    </source>
</evidence>
<feature type="transmembrane region" description="Helical" evidence="13">
    <location>
        <begin position="279"/>
        <end position="296"/>
    </location>
</feature>
<evidence type="ECO:0000256" key="3">
    <source>
        <dbReference type="ARBA" id="ARBA00012438"/>
    </source>
</evidence>
<keyword evidence="4" id="KW-1003">Cell membrane</keyword>
<dbReference type="PANTHER" id="PTHR43047">
    <property type="entry name" value="TWO-COMPONENT HISTIDINE PROTEIN KINASE"/>
    <property type="match status" value="1"/>
</dbReference>
<dbReference type="PANTHER" id="PTHR43047:SF72">
    <property type="entry name" value="OSMOSENSING HISTIDINE PROTEIN KINASE SLN1"/>
    <property type="match status" value="1"/>
</dbReference>
<accession>A0A4Q9DX01</accession>
<keyword evidence="17" id="KW-1185">Reference proteome</keyword>
<evidence type="ECO:0000256" key="6">
    <source>
        <dbReference type="ARBA" id="ARBA00022679"/>
    </source>
</evidence>
<feature type="transmembrane region" description="Helical" evidence="13">
    <location>
        <begin position="334"/>
        <end position="351"/>
    </location>
</feature>
<keyword evidence="11 13" id="KW-0472">Membrane</keyword>
<evidence type="ECO:0000256" key="8">
    <source>
        <dbReference type="ARBA" id="ARBA00022777"/>
    </source>
</evidence>
<evidence type="ECO:0000256" key="12">
    <source>
        <dbReference type="PROSITE-ProRule" id="PRU00169"/>
    </source>
</evidence>
<dbReference type="OrthoDB" id="9809348at2"/>
<dbReference type="InterPro" id="IPR011006">
    <property type="entry name" value="CheY-like_superfamily"/>
</dbReference>
<reference evidence="16 17" key="1">
    <citation type="submission" date="2019-02" db="EMBL/GenBank/DDBJ databases">
        <title>Paenibacillus sp. nov., isolated from surface-sterilized tissue of Thalictrum simplex L.</title>
        <authorList>
            <person name="Tuo L."/>
        </authorList>
    </citation>
    <scope>NUCLEOTIDE SEQUENCE [LARGE SCALE GENOMIC DNA]</scope>
    <source>
        <strain evidence="16 17">N2SHLJ1</strain>
    </source>
</reference>
<keyword evidence="5 12" id="KW-0597">Phosphoprotein</keyword>
<keyword evidence="8" id="KW-0418">Kinase</keyword>
<protein>
    <recommendedName>
        <fullName evidence="3">histidine kinase</fullName>
        <ecNumber evidence="3">2.7.13.3</ecNumber>
    </recommendedName>
</protein>